<dbReference type="SUPFAM" id="SSF53448">
    <property type="entry name" value="Nucleotide-diphospho-sugar transferases"/>
    <property type="match status" value="1"/>
</dbReference>
<protein>
    <recommendedName>
        <fullName evidence="2">Glycosyltransferase 2-like domain-containing protein</fullName>
    </recommendedName>
</protein>
<dbReference type="AlphaFoldDB" id="X1H4P0"/>
<comment type="caution">
    <text evidence="3">The sequence shown here is derived from an EMBL/GenBank/DDBJ whole genome shotgun (WGS) entry which is preliminary data.</text>
</comment>
<evidence type="ECO:0000259" key="2">
    <source>
        <dbReference type="Pfam" id="PF13632"/>
    </source>
</evidence>
<dbReference type="Gene3D" id="3.90.550.10">
    <property type="entry name" value="Spore Coat Polysaccharide Biosynthesis Protein SpsA, Chain A"/>
    <property type="match status" value="1"/>
</dbReference>
<keyword evidence="1" id="KW-1133">Transmembrane helix</keyword>
<dbReference type="Pfam" id="PF13632">
    <property type="entry name" value="Glyco_trans_2_3"/>
    <property type="match status" value="1"/>
</dbReference>
<evidence type="ECO:0000256" key="1">
    <source>
        <dbReference type="SAM" id="Phobius"/>
    </source>
</evidence>
<accession>X1H4P0</accession>
<dbReference type="EMBL" id="BARU01021718">
    <property type="protein sequence ID" value="GAH48824.1"/>
    <property type="molecule type" value="Genomic_DNA"/>
</dbReference>
<dbReference type="InterPro" id="IPR029044">
    <property type="entry name" value="Nucleotide-diphossugar_trans"/>
</dbReference>
<name>X1H4P0_9ZZZZ</name>
<feature type="non-terminal residue" evidence="3">
    <location>
        <position position="1"/>
    </location>
</feature>
<sequence length="232" mass="26144">QILAFTDSDCILDKNWVANIIRVFSEHDNAAAGTGPHPPIGTNGFAGWLHHMWFLVETDKTGFTGGIIGGNSYFKTEALDKIGGWPSLPFSNAEDVYISIKLIESGYKLWFDESIIANHKYADNFLSLMKKTITSGKAITYMMKTTGIRKHIWIYTLAIPFVAVSGLISIVLLFYSLKLGLISSAVIFGGTFIFLWYRFRTLKLTIPRFLARWILIWPYAWGILKGLKQPNP</sequence>
<keyword evidence="1" id="KW-0472">Membrane</keyword>
<feature type="transmembrane region" description="Helical" evidence="1">
    <location>
        <begin position="181"/>
        <end position="197"/>
    </location>
</feature>
<feature type="domain" description="Glycosyltransferase 2-like" evidence="2">
    <location>
        <begin position="6"/>
        <end position="222"/>
    </location>
</feature>
<evidence type="ECO:0000313" key="3">
    <source>
        <dbReference type="EMBL" id="GAH48824.1"/>
    </source>
</evidence>
<keyword evidence="1" id="KW-0812">Transmembrane</keyword>
<feature type="transmembrane region" description="Helical" evidence="1">
    <location>
        <begin position="152"/>
        <end position="175"/>
    </location>
</feature>
<organism evidence="3">
    <name type="scientific">marine sediment metagenome</name>
    <dbReference type="NCBI Taxonomy" id="412755"/>
    <lineage>
        <taxon>unclassified sequences</taxon>
        <taxon>metagenomes</taxon>
        <taxon>ecological metagenomes</taxon>
    </lineage>
</organism>
<gene>
    <name evidence="3" type="ORF">S03H2_35497</name>
</gene>
<reference evidence="3" key="1">
    <citation type="journal article" date="2014" name="Front. Microbiol.">
        <title>High frequency of phylogenetically diverse reductive dehalogenase-homologous genes in deep subseafloor sedimentary metagenomes.</title>
        <authorList>
            <person name="Kawai M."/>
            <person name="Futagami T."/>
            <person name="Toyoda A."/>
            <person name="Takaki Y."/>
            <person name="Nishi S."/>
            <person name="Hori S."/>
            <person name="Arai W."/>
            <person name="Tsubouchi T."/>
            <person name="Morono Y."/>
            <person name="Uchiyama I."/>
            <person name="Ito T."/>
            <person name="Fujiyama A."/>
            <person name="Inagaki F."/>
            <person name="Takami H."/>
        </authorList>
    </citation>
    <scope>NUCLEOTIDE SEQUENCE</scope>
    <source>
        <strain evidence="3">Expedition CK06-06</strain>
    </source>
</reference>
<feature type="transmembrane region" description="Helical" evidence="1">
    <location>
        <begin position="209"/>
        <end position="227"/>
    </location>
</feature>
<proteinExistence type="predicted"/>
<dbReference type="InterPro" id="IPR001173">
    <property type="entry name" value="Glyco_trans_2-like"/>
</dbReference>